<dbReference type="GO" id="GO:0032259">
    <property type="term" value="P:methylation"/>
    <property type="evidence" value="ECO:0007669"/>
    <property type="project" value="UniProtKB-KW"/>
</dbReference>
<evidence type="ECO:0000313" key="4">
    <source>
        <dbReference type="EMBL" id="RCH80486.1"/>
    </source>
</evidence>
<dbReference type="Proteomes" id="UP000253551">
    <property type="component" value="Unassembled WGS sequence"/>
</dbReference>
<gene>
    <name evidence="4" type="ORF">CU098_001171</name>
</gene>
<proteinExistence type="predicted"/>
<keyword evidence="5" id="KW-1185">Reference proteome</keyword>
<feature type="non-terminal residue" evidence="4">
    <location>
        <position position="1"/>
    </location>
</feature>
<dbReference type="InterPro" id="IPR050600">
    <property type="entry name" value="SETD3_SETD6_MTase"/>
</dbReference>
<evidence type="ECO:0000256" key="3">
    <source>
        <dbReference type="ARBA" id="ARBA00022691"/>
    </source>
</evidence>
<keyword evidence="1" id="KW-0489">Methyltransferase</keyword>
<evidence type="ECO:0000256" key="2">
    <source>
        <dbReference type="ARBA" id="ARBA00022679"/>
    </source>
</evidence>
<dbReference type="EMBL" id="PJQM01005976">
    <property type="protein sequence ID" value="RCH80486.1"/>
    <property type="molecule type" value="Genomic_DNA"/>
</dbReference>
<dbReference type="Gene3D" id="3.90.1410.10">
    <property type="entry name" value="set domain protein methyltransferase, domain 1"/>
    <property type="match status" value="1"/>
</dbReference>
<dbReference type="PANTHER" id="PTHR13271:SF147">
    <property type="entry name" value="PROTEIN-LYSINE N-METHYLTRANSFERASE EFM1-RELATED"/>
    <property type="match status" value="1"/>
</dbReference>
<sequence>MARKVLPSCSEFSGQAVAALFLLLEKIKGEASFYWPYINILPKIIKTALFFDHHDLTFIQNTNLDSVIKERKNKLVAEYQGLLNKLPGTIDKSKVTWEEFLWSYCVFSSRSFPYTLIDPDTESQSAQVLFPLADALNHKPNTKITWSRQGDSETGSLTFISGEVYHAGDEIFNNYGPKSNEELLLGYGFCFEHNEHDFIALKTNFSQDPNQQIKLEILKQCQVSSDNADPFTFYLHRHIIPSAFFRMMRVLVMNNMETKFYSQCTDSSLLDFVGYRNEIMTLDTVISLLQSRLRVLQSVDLTGTDLTYWQKYALMYRQGQEDVFESSIKRVKEMKRILIQRMKQDKDEHHIAPLAPFLSIVNPSHTFSAIDIDSDSSFLTLDQVVITLQTILKKNPELEAVVNENFDNLDAERDIVMMLGLIKENTKPKSQWREFFDRVTERAVSDNDLENIEDEVLGDIQEMYESMIPAFVEAYPTVFDAEVYTVEAFVWADYVINNYSLPAYLFAV</sequence>
<evidence type="ECO:0000313" key="5">
    <source>
        <dbReference type="Proteomes" id="UP000253551"/>
    </source>
</evidence>
<dbReference type="STRING" id="4846.A0A367IS71"/>
<dbReference type="PANTHER" id="PTHR13271">
    <property type="entry name" value="UNCHARACTERIZED PUTATIVE METHYLTRANSFERASE"/>
    <property type="match status" value="1"/>
</dbReference>
<dbReference type="SUPFAM" id="SSF82199">
    <property type="entry name" value="SET domain"/>
    <property type="match status" value="1"/>
</dbReference>
<dbReference type="Gene3D" id="3.90.1420.10">
    <property type="entry name" value="Rubisco LSMT, substrate-binding domain"/>
    <property type="match status" value="1"/>
</dbReference>
<dbReference type="GO" id="GO:0016279">
    <property type="term" value="F:protein-lysine N-methyltransferase activity"/>
    <property type="evidence" value="ECO:0007669"/>
    <property type="project" value="TreeGrafter"/>
</dbReference>
<dbReference type="InterPro" id="IPR036464">
    <property type="entry name" value="Rubisco_LSMT_subst-bd_sf"/>
</dbReference>
<dbReference type="AlphaFoldDB" id="A0A367IS71"/>
<reference evidence="4 5" key="1">
    <citation type="journal article" date="2018" name="G3 (Bethesda)">
        <title>Phylogenetic and Phylogenomic Definition of Rhizopus Species.</title>
        <authorList>
            <person name="Gryganskyi A.P."/>
            <person name="Golan J."/>
            <person name="Dolatabadi S."/>
            <person name="Mondo S."/>
            <person name="Robb S."/>
            <person name="Idnurm A."/>
            <person name="Muszewska A."/>
            <person name="Steczkiewicz K."/>
            <person name="Masonjones S."/>
            <person name="Liao H.L."/>
            <person name="Gajdeczka M.T."/>
            <person name="Anike F."/>
            <person name="Vuek A."/>
            <person name="Anishchenko I.M."/>
            <person name="Voigt K."/>
            <person name="de Hoog G.S."/>
            <person name="Smith M.E."/>
            <person name="Heitman J."/>
            <person name="Vilgalys R."/>
            <person name="Stajich J.E."/>
        </authorList>
    </citation>
    <scope>NUCLEOTIDE SEQUENCE [LARGE SCALE GENOMIC DNA]</scope>
    <source>
        <strain evidence="4 5">LSU 92-RS-03</strain>
    </source>
</reference>
<protein>
    <submittedName>
        <fullName evidence="4">Uncharacterized protein</fullName>
    </submittedName>
</protein>
<evidence type="ECO:0000256" key="1">
    <source>
        <dbReference type="ARBA" id="ARBA00022603"/>
    </source>
</evidence>
<organism evidence="4 5">
    <name type="scientific">Rhizopus stolonifer</name>
    <name type="common">Rhizopus nigricans</name>
    <dbReference type="NCBI Taxonomy" id="4846"/>
    <lineage>
        <taxon>Eukaryota</taxon>
        <taxon>Fungi</taxon>
        <taxon>Fungi incertae sedis</taxon>
        <taxon>Mucoromycota</taxon>
        <taxon>Mucoromycotina</taxon>
        <taxon>Mucoromycetes</taxon>
        <taxon>Mucorales</taxon>
        <taxon>Mucorineae</taxon>
        <taxon>Rhizopodaceae</taxon>
        <taxon>Rhizopus</taxon>
    </lineage>
</organism>
<dbReference type="GO" id="GO:0005634">
    <property type="term" value="C:nucleus"/>
    <property type="evidence" value="ECO:0007669"/>
    <property type="project" value="TreeGrafter"/>
</dbReference>
<name>A0A367IS71_RHIST</name>
<feature type="non-terminal residue" evidence="4">
    <location>
        <position position="508"/>
    </location>
</feature>
<keyword evidence="2" id="KW-0808">Transferase</keyword>
<dbReference type="SUPFAM" id="SSF81822">
    <property type="entry name" value="RuBisCo LSMT C-terminal, substrate-binding domain"/>
    <property type="match status" value="1"/>
</dbReference>
<dbReference type="OrthoDB" id="42889at2759"/>
<accession>A0A367IS71</accession>
<keyword evidence="3" id="KW-0949">S-adenosyl-L-methionine</keyword>
<dbReference type="InterPro" id="IPR046341">
    <property type="entry name" value="SET_dom_sf"/>
</dbReference>
<comment type="caution">
    <text evidence="4">The sequence shown here is derived from an EMBL/GenBank/DDBJ whole genome shotgun (WGS) entry which is preliminary data.</text>
</comment>